<dbReference type="EMBL" id="CAKOFQ010007379">
    <property type="protein sequence ID" value="CAH1999741.1"/>
    <property type="molecule type" value="Genomic_DNA"/>
</dbReference>
<dbReference type="OrthoDB" id="3098at2759"/>
<dbReference type="AlphaFoldDB" id="A0A9P0LNT0"/>
<reference evidence="1" key="1">
    <citation type="submission" date="2022-03" db="EMBL/GenBank/DDBJ databases">
        <authorList>
            <person name="Sayadi A."/>
        </authorList>
    </citation>
    <scope>NUCLEOTIDE SEQUENCE</scope>
</reference>
<sequence>MKNTHVDEKGFFLCRHWTGSTRRPMHCRCVGRQNCWKNRTCKAAYLK</sequence>
<gene>
    <name evidence="1" type="ORF">ACAOBT_LOCUS25166</name>
</gene>
<proteinExistence type="predicted"/>
<dbReference type="Proteomes" id="UP001152888">
    <property type="component" value="Unassembled WGS sequence"/>
</dbReference>
<keyword evidence="2" id="KW-1185">Reference proteome</keyword>
<name>A0A9P0LNT0_ACAOB</name>
<protein>
    <submittedName>
        <fullName evidence="1">Uncharacterized protein</fullName>
    </submittedName>
</protein>
<accession>A0A9P0LNT0</accession>
<evidence type="ECO:0000313" key="2">
    <source>
        <dbReference type="Proteomes" id="UP001152888"/>
    </source>
</evidence>
<comment type="caution">
    <text evidence="1">The sequence shown here is derived from an EMBL/GenBank/DDBJ whole genome shotgun (WGS) entry which is preliminary data.</text>
</comment>
<evidence type="ECO:0000313" key="1">
    <source>
        <dbReference type="EMBL" id="CAH1999741.1"/>
    </source>
</evidence>
<organism evidence="1 2">
    <name type="scientific">Acanthoscelides obtectus</name>
    <name type="common">Bean weevil</name>
    <name type="synonym">Bruchus obtectus</name>
    <dbReference type="NCBI Taxonomy" id="200917"/>
    <lineage>
        <taxon>Eukaryota</taxon>
        <taxon>Metazoa</taxon>
        <taxon>Ecdysozoa</taxon>
        <taxon>Arthropoda</taxon>
        <taxon>Hexapoda</taxon>
        <taxon>Insecta</taxon>
        <taxon>Pterygota</taxon>
        <taxon>Neoptera</taxon>
        <taxon>Endopterygota</taxon>
        <taxon>Coleoptera</taxon>
        <taxon>Polyphaga</taxon>
        <taxon>Cucujiformia</taxon>
        <taxon>Chrysomeloidea</taxon>
        <taxon>Chrysomelidae</taxon>
        <taxon>Bruchinae</taxon>
        <taxon>Bruchini</taxon>
        <taxon>Acanthoscelides</taxon>
    </lineage>
</organism>